<dbReference type="InterPro" id="IPR008513">
    <property type="entry name" value="tRNA(Met)_cyd_acetate_ligase"/>
</dbReference>
<evidence type="ECO:0000256" key="2">
    <source>
        <dbReference type="ARBA" id="ARBA00022694"/>
    </source>
</evidence>
<evidence type="ECO:0000256" key="1">
    <source>
        <dbReference type="ARBA" id="ARBA00022598"/>
    </source>
</evidence>
<dbReference type="GO" id="GO:0016740">
    <property type="term" value="F:transferase activity"/>
    <property type="evidence" value="ECO:0007669"/>
    <property type="project" value="UniProtKB-KW"/>
</dbReference>
<dbReference type="GO" id="GO:0016879">
    <property type="term" value="F:ligase activity, forming carbon-nitrogen bonds"/>
    <property type="evidence" value="ECO:0007669"/>
    <property type="project" value="UniProtKB-UniRule"/>
</dbReference>
<comment type="similarity">
    <text evidence="3">Belongs to the TmcAL family.</text>
</comment>
<feature type="binding site" evidence="3">
    <location>
        <position position="164"/>
    </location>
    <ligand>
        <name>ATP</name>
        <dbReference type="ChEBI" id="CHEBI:30616"/>
    </ligand>
</feature>
<keyword evidence="3" id="KW-0694">RNA-binding</keyword>
<dbReference type="InterPro" id="IPR014729">
    <property type="entry name" value="Rossmann-like_a/b/a_fold"/>
</dbReference>
<dbReference type="PANTHER" id="PTHR37825">
    <property type="entry name" value="TRNA(MET) CYTIDINE ACETATE LIGASE"/>
    <property type="match status" value="1"/>
</dbReference>
<dbReference type="Gene3D" id="3.40.50.620">
    <property type="entry name" value="HUPs"/>
    <property type="match status" value="1"/>
</dbReference>
<comment type="subcellular location">
    <subcellularLocation>
        <location evidence="3">Cytoplasm</location>
    </subcellularLocation>
</comment>
<reference evidence="4 6" key="1">
    <citation type="submission" date="2014-10" db="EMBL/GenBank/DDBJ databases">
        <title>Draft genome of phytase producing Bacillus ginsengihumi strain M2.11.</title>
        <authorList>
            <person name="Toymentseva A."/>
            <person name="Boulygina E.A."/>
            <person name="Kazakov S.V."/>
            <person name="Kayumov I."/>
            <person name="Suleimanova A.D."/>
            <person name="Mardanova A.M."/>
            <person name="Maria S.N."/>
            <person name="Sergey M.Y."/>
            <person name="Sharipova M.R."/>
        </authorList>
    </citation>
    <scope>NUCLEOTIDE SEQUENCE [LARGE SCALE GENOMIC DNA]</scope>
    <source>
        <strain evidence="4 6">M2.11</strain>
    </source>
</reference>
<keyword evidence="3" id="KW-0963">Cytoplasm</keyword>
<keyword evidence="3" id="KW-0547">Nucleotide-binding</keyword>
<feature type="binding site" evidence="3">
    <location>
        <begin position="7"/>
        <end position="20"/>
    </location>
    <ligand>
        <name>ATP</name>
        <dbReference type="ChEBI" id="CHEBI:30616"/>
    </ligand>
</feature>
<dbReference type="RefSeq" id="WP_035355473.1">
    <property type="nucleotide sequence ID" value="NZ_JAAIWK010000002.1"/>
</dbReference>
<keyword evidence="3" id="KW-0820">tRNA-binding</keyword>
<organism evidence="4 6">
    <name type="scientific">Heyndrickxia ginsengihumi</name>
    <dbReference type="NCBI Taxonomy" id="363870"/>
    <lineage>
        <taxon>Bacteria</taxon>
        <taxon>Bacillati</taxon>
        <taxon>Bacillota</taxon>
        <taxon>Bacilli</taxon>
        <taxon>Bacillales</taxon>
        <taxon>Bacillaceae</taxon>
        <taxon>Heyndrickxia</taxon>
    </lineage>
</organism>
<dbReference type="PANTHER" id="PTHR37825:SF1">
    <property type="entry name" value="TRNA(MET) CYTIDINE ACETATE LIGASE"/>
    <property type="match status" value="1"/>
</dbReference>
<dbReference type="EC" id="6.3.4.-" evidence="3"/>
<comment type="function">
    <text evidence="3">Catalyzes the formation of N(4)-acetylcytidine (ac(4)C) at the wobble position of elongator tRNA(Met), using acetate and ATP as substrates. First activates an acetate ion to form acetyladenylate (Ac-AMP) and then transfers the acetyl group to tRNA to form ac(4)C34.</text>
</comment>
<dbReference type="GO" id="GO:0000049">
    <property type="term" value="F:tRNA binding"/>
    <property type="evidence" value="ECO:0007669"/>
    <property type="project" value="UniProtKB-KW"/>
</dbReference>
<evidence type="ECO:0000313" key="4">
    <source>
        <dbReference type="EMBL" id="KHD84690.1"/>
    </source>
</evidence>
<feature type="binding site" evidence="3">
    <location>
        <position position="189"/>
    </location>
    <ligand>
        <name>ATP</name>
        <dbReference type="ChEBI" id="CHEBI:30616"/>
    </ligand>
</feature>
<evidence type="ECO:0000313" key="7">
    <source>
        <dbReference type="Proteomes" id="UP000476934"/>
    </source>
</evidence>
<keyword evidence="3" id="KW-0067">ATP-binding</keyword>
<reference evidence="5 7" key="2">
    <citation type="submission" date="2020-02" db="EMBL/GenBank/DDBJ databases">
        <authorList>
            <person name="Feng H."/>
        </authorList>
    </citation>
    <scope>NUCLEOTIDE SEQUENCE [LARGE SCALE GENOMIC DNA]</scope>
    <source>
        <strain evidence="5 7">Gsoil 114</strain>
    </source>
</reference>
<feature type="binding site" evidence="3">
    <location>
        <position position="101"/>
    </location>
    <ligand>
        <name>ATP</name>
        <dbReference type="ChEBI" id="CHEBI:30616"/>
    </ligand>
</feature>
<proteinExistence type="inferred from homology"/>
<dbReference type="GO" id="GO:0005737">
    <property type="term" value="C:cytoplasm"/>
    <property type="evidence" value="ECO:0007669"/>
    <property type="project" value="UniProtKB-SubCell"/>
</dbReference>
<dbReference type="AlphaFoldDB" id="A0A0A6V9A2"/>
<dbReference type="EMBL" id="JRUN01000046">
    <property type="protein sequence ID" value="KHD84690.1"/>
    <property type="molecule type" value="Genomic_DNA"/>
</dbReference>
<accession>A0A0A6V9A2</accession>
<name>A0A0A6V9A2_9BACI</name>
<evidence type="ECO:0000313" key="6">
    <source>
        <dbReference type="Proteomes" id="UP000030588"/>
    </source>
</evidence>
<gene>
    <name evidence="3" type="primary">tmcAL</name>
    <name evidence="5" type="ORF">G4D61_01635</name>
    <name evidence="4" type="ORF">NG54_13900</name>
</gene>
<protein>
    <recommendedName>
        <fullName evidence="3">tRNA(Met) cytidine acetate ligase</fullName>
        <ecNumber evidence="3">6.3.4.-</ecNumber>
    </recommendedName>
</protein>
<dbReference type="Proteomes" id="UP000030588">
    <property type="component" value="Unassembled WGS sequence"/>
</dbReference>
<dbReference type="STRING" id="363870.NG54_13900"/>
<evidence type="ECO:0000256" key="3">
    <source>
        <dbReference type="HAMAP-Rule" id="MF_01539"/>
    </source>
</evidence>
<comment type="caution">
    <text evidence="4">The sequence shown here is derived from an EMBL/GenBank/DDBJ whole genome shotgun (WGS) entry which is preliminary data.</text>
</comment>
<keyword evidence="5" id="KW-0808">Transferase</keyword>
<comment type="catalytic activity">
    <reaction evidence="3">
        <text>cytidine(34) in elongator tRNA(Met) + acetate + ATP = N(4)-acetylcytidine(34) in elongator tRNA(Met) + AMP + diphosphate</text>
        <dbReference type="Rhea" id="RHEA:58144"/>
        <dbReference type="Rhea" id="RHEA-COMP:10693"/>
        <dbReference type="Rhea" id="RHEA-COMP:10694"/>
        <dbReference type="ChEBI" id="CHEBI:30089"/>
        <dbReference type="ChEBI" id="CHEBI:30616"/>
        <dbReference type="ChEBI" id="CHEBI:33019"/>
        <dbReference type="ChEBI" id="CHEBI:74900"/>
        <dbReference type="ChEBI" id="CHEBI:82748"/>
        <dbReference type="ChEBI" id="CHEBI:456215"/>
    </reaction>
</comment>
<dbReference type="HAMAP" id="MF_01539">
    <property type="entry name" value="TmcAL"/>
    <property type="match status" value="1"/>
</dbReference>
<dbReference type="GO" id="GO:0006400">
    <property type="term" value="P:tRNA modification"/>
    <property type="evidence" value="ECO:0007669"/>
    <property type="project" value="UniProtKB-UniRule"/>
</dbReference>
<keyword evidence="7" id="KW-1185">Reference proteome</keyword>
<keyword evidence="1 3" id="KW-0436">Ligase</keyword>
<dbReference type="GO" id="GO:0005524">
    <property type="term" value="F:ATP binding"/>
    <property type="evidence" value="ECO:0007669"/>
    <property type="project" value="UniProtKB-KW"/>
</dbReference>
<dbReference type="Pfam" id="PF05636">
    <property type="entry name" value="HIGH_NTase1"/>
    <property type="match status" value="1"/>
</dbReference>
<reference evidence="5 7" key="3">
    <citation type="submission" date="2020-03" db="EMBL/GenBank/DDBJ databases">
        <title>Bacillus aquiflavi sp. nov., isolated from yellow water of strong flavor Chinese baijiu in Yibin region of China.</title>
        <authorList>
            <person name="Xie J."/>
        </authorList>
    </citation>
    <scope>NUCLEOTIDE SEQUENCE [LARGE SCALE GENOMIC DNA]</scope>
    <source>
        <strain evidence="5 7">Gsoil 114</strain>
    </source>
</reference>
<dbReference type="Proteomes" id="UP000476934">
    <property type="component" value="Unassembled WGS sequence"/>
</dbReference>
<evidence type="ECO:0000313" key="5">
    <source>
        <dbReference type="EMBL" id="NEY18668.1"/>
    </source>
</evidence>
<dbReference type="SUPFAM" id="SSF52374">
    <property type="entry name" value="Nucleotidylyl transferase"/>
    <property type="match status" value="1"/>
</dbReference>
<dbReference type="EMBL" id="JAAIWK010000002">
    <property type="protein sequence ID" value="NEY18668.1"/>
    <property type="molecule type" value="Genomic_DNA"/>
</dbReference>
<sequence>MISTGIVVEYNPFHNGHLHHIKEARRKTNADVIIAVMSGNFLQRGEPAIVSKWARAQMALEAGVDLVIELPYTFAVQQAEMFANGAIALLNALGCENFCFGSESGDVQSLVKIANMLQNTTTNQRFQTAIRTHIKQGMSYPSSLSAGFKQLGIIEDDIDLSLPNNILGFHYILAAQHQQTNMRPITISRKAANYHDQTFTSETIASATAIRRAIFSSDNISDIKKVVPATSFQALINYKQTYGSFHHWNHYWPFLQYKLLTTSANDLSELYEVVEGIEYRLKKYALQAQCFSEFMNLVKTKRYTWTRIQRMCVHILTNTKKVEMKEHQKRPEYIRLLAMNEQGKQYLRSIKKQLSIPLISKFSAKFESVMELDSRSTQVFAQILDAKARSLLLHREYSEPPIIQT</sequence>
<dbReference type="NCBIfam" id="NF010191">
    <property type="entry name" value="PRK13670.1"/>
    <property type="match status" value="1"/>
</dbReference>
<dbReference type="OrthoDB" id="9769796at2"/>
<comment type="caution">
    <text evidence="3">Lacks conserved residue(s) required for the propagation of feature annotation.</text>
</comment>
<keyword evidence="2 3" id="KW-0819">tRNA processing</keyword>